<dbReference type="AlphaFoldDB" id="X0X9I8"/>
<organism evidence="1">
    <name type="scientific">marine sediment metagenome</name>
    <dbReference type="NCBI Taxonomy" id="412755"/>
    <lineage>
        <taxon>unclassified sequences</taxon>
        <taxon>metagenomes</taxon>
        <taxon>ecological metagenomes</taxon>
    </lineage>
</organism>
<gene>
    <name evidence="1" type="ORF">S01H1_70414</name>
</gene>
<sequence length="196" mass="23263">PYKKKDIQYLLSSRLKNPRKKNVIIAHDINIQNKCDDCKTFQPWILLKNSGEGIFLLKKFVEKCEPWITTTIQENLYDFNITQKENYDNIFSLITKINSSKDLYSLIEKYKDVIINSDIRLKNQCLRCKNITPWLLIKKEPKGVALAGKLQEKFAPYIHLKKQKIIYKHNIPKIINNMVTWSWNEEVKYGKMKIKL</sequence>
<reference evidence="1" key="1">
    <citation type="journal article" date="2014" name="Front. Microbiol.">
        <title>High frequency of phylogenetically diverse reductive dehalogenase-homologous genes in deep subseafloor sedimentary metagenomes.</title>
        <authorList>
            <person name="Kawai M."/>
            <person name="Futagami T."/>
            <person name="Toyoda A."/>
            <person name="Takaki Y."/>
            <person name="Nishi S."/>
            <person name="Hori S."/>
            <person name="Arai W."/>
            <person name="Tsubouchi T."/>
            <person name="Morono Y."/>
            <person name="Uchiyama I."/>
            <person name="Ito T."/>
            <person name="Fujiyama A."/>
            <person name="Inagaki F."/>
            <person name="Takami H."/>
        </authorList>
    </citation>
    <scope>NUCLEOTIDE SEQUENCE</scope>
    <source>
        <strain evidence="1">Expedition CK06-06</strain>
    </source>
</reference>
<accession>X0X9I8</accession>
<feature type="non-terminal residue" evidence="1">
    <location>
        <position position="1"/>
    </location>
</feature>
<name>X0X9I8_9ZZZZ</name>
<proteinExistence type="predicted"/>
<protein>
    <submittedName>
        <fullName evidence="1">Uncharacterized protein</fullName>
    </submittedName>
</protein>
<dbReference type="EMBL" id="BARS01046823">
    <property type="protein sequence ID" value="GAG33338.1"/>
    <property type="molecule type" value="Genomic_DNA"/>
</dbReference>
<dbReference type="SUPFAM" id="SSF55550">
    <property type="entry name" value="SH2 domain"/>
    <property type="match status" value="1"/>
</dbReference>
<comment type="caution">
    <text evidence="1">The sequence shown here is derived from an EMBL/GenBank/DDBJ whole genome shotgun (WGS) entry which is preliminary data.</text>
</comment>
<dbReference type="InterPro" id="IPR036860">
    <property type="entry name" value="SH2_dom_sf"/>
</dbReference>
<evidence type="ECO:0000313" key="1">
    <source>
        <dbReference type="EMBL" id="GAG33338.1"/>
    </source>
</evidence>